<evidence type="ECO:0000313" key="3">
    <source>
        <dbReference type="Proteomes" id="UP000246464"/>
    </source>
</evidence>
<reference evidence="2 3" key="1">
    <citation type="submission" date="2017-12" db="EMBL/GenBank/DDBJ databases">
        <title>Integrating genomic resources of turbot (Scophthalmus maximus) in depth evaluation of genetic and physical mapping variation across individuals.</title>
        <authorList>
            <person name="Martinez P."/>
        </authorList>
    </citation>
    <scope>NUCLEOTIDE SEQUENCE [LARGE SCALE GENOMIC DNA]</scope>
</reference>
<sequence length="117" mass="12836">MGVAGEESLEHDEVPRYDLRVLWWKNGAVGSDTVEMTERSDVSDSRGTAGGAELQPEAALEGSLELMDNDKGIPGIAHTGCIEERTPPQDCRAPRRVTVILHKNPPQLMPKIHQLPE</sequence>
<proteinExistence type="predicted"/>
<dbReference type="AlphaFoldDB" id="A0A2U9CRA0"/>
<name>A0A2U9CRA0_SCOMX</name>
<accession>A0A2U9CRA0</accession>
<protein>
    <submittedName>
        <fullName evidence="2">Uncharacterized protein</fullName>
    </submittedName>
</protein>
<feature type="region of interest" description="Disordered" evidence="1">
    <location>
        <begin position="32"/>
        <end position="55"/>
    </location>
</feature>
<gene>
    <name evidence="2" type="ORF">SMAX5B_008620</name>
</gene>
<evidence type="ECO:0000313" key="2">
    <source>
        <dbReference type="EMBL" id="AWP19184.1"/>
    </source>
</evidence>
<organism evidence="2 3">
    <name type="scientific">Scophthalmus maximus</name>
    <name type="common">Turbot</name>
    <name type="synonym">Psetta maxima</name>
    <dbReference type="NCBI Taxonomy" id="52904"/>
    <lineage>
        <taxon>Eukaryota</taxon>
        <taxon>Metazoa</taxon>
        <taxon>Chordata</taxon>
        <taxon>Craniata</taxon>
        <taxon>Vertebrata</taxon>
        <taxon>Euteleostomi</taxon>
        <taxon>Actinopterygii</taxon>
        <taxon>Neopterygii</taxon>
        <taxon>Teleostei</taxon>
        <taxon>Neoteleostei</taxon>
        <taxon>Acanthomorphata</taxon>
        <taxon>Carangaria</taxon>
        <taxon>Pleuronectiformes</taxon>
        <taxon>Pleuronectoidei</taxon>
        <taxon>Scophthalmidae</taxon>
        <taxon>Scophthalmus</taxon>
    </lineage>
</organism>
<dbReference type="EMBL" id="CP026261">
    <property type="protein sequence ID" value="AWP19184.1"/>
    <property type="molecule type" value="Genomic_DNA"/>
</dbReference>
<keyword evidence="3" id="KW-1185">Reference proteome</keyword>
<dbReference type="Proteomes" id="UP000246464">
    <property type="component" value="Chromosome 19"/>
</dbReference>
<evidence type="ECO:0000256" key="1">
    <source>
        <dbReference type="SAM" id="MobiDB-lite"/>
    </source>
</evidence>